<protein>
    <submittedName>
        <fullName evidence="1">Shikimate kinase</fullName>
    </submittedName>
</protein>
<dbReference type="SUPFAM" id="SSF52540">
    <property type="entry name" value="P-loop containing nucleoside triphosphate hydrolases"/>
    <property type="match status" value="1"/>
</dbReference>
<dbReference type="Proteomes" id="UP000191055">
    <property type="component" value="Unassembled WGS sequence"/>
</dbReference>
<organism evidence="1 2">
    <name type="scientific">Alkalitalea saponilacus</name>
    <dbReference type="NCBI Taxonomy" id="889453"/>
    <lineage>
        <taxon>Bacteria</taxon>
        <taxon>Pseudomonadati</taxon>
        <taxon>Bacteroidota</taxon>
        <taxon>Bacteroidia</taxon>
        <taxon>Marinilabiliales</taxon>
        <taxon>Marinilabiliaceae</taxon>
        <taxon>Alkalitalea</taxon>
    </lineage>
</organism>
<dbReference type="RefSeq" id="WP_079556586.1">
    <property type="nucleotide sequence ID" value="NZ_CP021904.1"/>
</dbReference>
<evidence type="ECO:0000313" key="1">
    <source>
        <dbReference type="EMBL" id="SKB57956.1"/>
    </source>
</evidence>
<dbReference type="STRING" id="889453.SAMN03080601_00796"/>
<reference evidence="1 2" key="1">
    <citation type="submission" date="2017-02" db="EMBL/GenBank/DDBJ databases">
        <authorList>
            <person name="Peterson S.W."/>
        </authorList>
    </citation>
    <scope>NUCLEOTIDE SEQUENCE [LARGE SCALE GENOMIC DNA]</scope>
    <source>
        <strain evidence="1 2">DSM 24412</strain>
    </source>
</reference>
<dbReference type="AlphaFoldDB" id="A0A1T5CF41"/>
<sequence length="161" mass="18917">MKGKIIYLLIGQKGSGKSFIGTLMEKEFGIKFIRVEEWAKRIKKDRNVDNEAYLKQVFEEIENGVRDSLNDKDIIVFESTGLTEYFDIMLESLRRDFKVTTIGVYADRTTCSKRVKSRDQEIHINFSDDQVLMINEKVRERNFETDFSIINEDKSEKELIN</sequence>
<proteinExistence type="predicted"/>
<evidence type="ECO:0000313" key="2">
    <source>
        <dbReference type="Proteomes" id="UP000191055"/>
    </source>
</evidence>
<gene>
    <name evidence="1" type="ORF">SAMN03080601_00796</name>
</gene>
<keyword evidence="2" id="KW-1185">Reference proteome</keyword>
<keyword evidence="1" id="KW-0808">Transferase</keyword>
<keyword evidence="1" id="KW-0418">Kinase</keyword>
<dbReference type="OrthoDB" id="5432578at2"/>
<dbReference type="InterPro" id="IPR027417">
    <property type="entry name" value="P-loop_NTPase"/>
</dbReference>
<dbReference type="EMBL" id="FUYV01000003">
    <property type="protein sequence ID" value="SKB57956.1"/>
    <property type="molecule type" value="Genomic_DNA"/>
</dbReference>
<dbReference type="KEGG" id="asx:CDL62_12215"/>
<dbReference type="Gene3D" id="3.40.50.300">
    <property type="entry name" value="P-loop containing nucleotide triphosphate hydrolases"/>
    <property type="match status" value="1"/>
</dbReference>
<accession>A0A1T5CF41</accession>
<name>A0A1T5CF41_9BACT</name>
<dbReference type="GO" id="GO:0016301">
    <property type="term" value="F:kinase activity"/>
    <property type="evidence" value="ECO:0007669"/>
    <property type="project" value="UniProtKB-KW"/>
</dbReference>